<dbReference type="AlphaFoldDB" id="A0AA49GCU9"/>
<name>A0AA49GCU9_9BACT</name>
<protein>
    <submittedName>
        <fullName evidence="1">Uncharacterized protein</fullName>
    </submittedName>
</protein>
<dbReference type="RefSeq" id="WP_322347554.1">
    <property type="nucleotide sequence ID" value="NZ_CP129968.2"/>
</dbReference>
<organism evidence="1">
    <name type="scientific">Marivirga arenosa</name>
    <dbReference type="NCBI Taxonomy" id="3059076"/>
    <lineage>
        <taxon>Bacteria</taxon>
        <taxon>Pseudomonadati</taxon>
        <taxon>Bacteroidota</taxon>
        <taxon>Cytophagia</taxon>
        <taxon>Cytophagales</taxon>
        <taxon>Marivirgaceae</taxon>
        <taxon>Marivirga</taxon>
    </lineage>
</organism>
<sequence>MRNCIFSLLFLFMCFRGISQDDFPFLTKTDQLPKDLLSKRAVVFMNINSLNWEKEAQIIHNNFVEIGVDAVAYYSLSDIMSGEDATKAFYSDITDRSIENMLIVHQMDSGFALYATKIPEEGGFFQNGMKAFYLQDKTLKELGSQLRTLVNKSGLERENFLIIDVPETFKKTRVIKSRRVENFNPDIRIDKLAVPKFTESIMLDMDVDQANMALDSIMENYYPFEYGLVEPGMTAEEMISQGYLMVLKKLQNNGESLRRMLGYDLSEEETILISIRKGPNEEVMKYRIDQQVHKYYVQQLYTKDIYLGEEWDAGQSWQEALFNHIENLKAKLKR</sequence>
<reference evidence="1" key="1">
    <citation type="submission" date="2023-08" db="EMBL/GenBank/DDBJ databases">
        <title>Comparative genomics and taxonomic characterization of three novel marine species of genus Marivirga.</title>
        <authorList>
            <person name="Muhammad N."/>
            <person name="Kim S.-G."/>
        </authorList>
    </citation>
    <scope>NUCLEOTIDE SEQUENCE</scope>
    <source>
        <strain evidence="1">BKB1-2</strain>
    </source>
</reference>
<accession>A0AA49GCU9</accession>
<dbReference type="KEGG" id="marp:QYS47_12045"/>
<dbReference type="Proteomes" id="UP001232019">
    <property type="component" value="Chromosome"/>
</dbReference>
<gene>
    <name evidence="1" type="ORF">QYS47_12045</name>
</gene>
<proteinExistence type="predicted"/>
<evidence type="ECO:0000313" key="1">
    <source>
        <dbReference type="EMBL" id="WKK82693.2"/>
    </source>
</evidence>
<dbReference type="EMBL" id="CP129968">
    <property type="protein sequence ID" value="WKK82693.2"/>
    <property type="molecule type" value="Genomic_DNA"/>
</dbReference>